<dbReference type="GO" id="GO:0003677">
    <property type="term" value="F:DNA binding"/>
    <property type="evidence" value="ECO:0007669"/>
    <property type="project" value="InterPro"/>
</dbReference>
<accession>A0A7Y2L7X7</accession>
<dbReference type="InterPro" id="IPR004590">
    <property type="entry name" value="ssDNA_annealing_RecT"/>
</dbReference>
<dbReference type="GO" id="GO:0006259">
    <property type="term" value="P:DNA metabolic process"/>
    <property type="evidence" value="ECO:0007669"/>
    <property type="project" value="InterPro"/>
</dbReference>
<dbReference type="InterPro" id="IPR018330">
    <property type="entry name" value="RecT_fam"/>
</dbReference>
<feature type="region of interest" description="Disordered" evidence="1">
    <location>
        <begin position="271"/>
        <end position="298"/>
    </location>
</feature>
<organism evidence="2 3">
    <name type="scientific">Caldanaerobacter subterraneus</name>
    <dbReference type="NCBI Taxonomy" id="911092"/>
    <lineage>
        <taxon>Bacteria</taxon>
        <taxon>Bacillati</taxon>
        <taxon>Bacillota</taxon>
        <taxon>Clostridia</taxon>
        <taxon>Thermoanaerobacterales</taxon>
        <taxon>Thermoanaerobacteraceae</taxon>
        <taxon>Caldanaerobacter</taxon>
    </lineage>
</organism>
<dbReference type="RefSeq" id="WP_170271183.1">
    <property type="nucleotide sequence ID" value="NZ_JABEQB010000025.1"/>
</dbReference>
<proteinExistence type="predicted"/>
<feature type="region of interest" description="Disordered" evidence="1">
    <location>
        <begin position="1"/>
        <end position="21"/>
    </location>
</feature>
<evidence type="ECO:0000256" key="1">
    <source>
        <dbReference type="SAM" id="MobiDB-lite"/>
    </source>
</evidence>
<dbReference type="Proteomes" id="UP000529861">
    <property type="component" value="Unassembled WGS sequence"/>
</dbReference>
<gene>
    <name evidence="2" type="ORF">HKI81_08830</name>
</gene>
<feature type="compositionally biased region" description="Basic and acidic residues" evidence="1">
    <location>
        <begin position="1"/>
        <end position="19"/>
    </location>
</feature>
<evidence type="ECO:0000313" key="3">
    <source>
        <dbReference type="Proteomes" id="UP000529861"/>
    </source>
</evidence>
<dbReference type="Pfam" id="PF03837">
    <property type="entry name" value="RecT"/>
    <property type="match status" value="1"/>
</dbReference>
<protein>
    <submittedName>
        <fullName evidence="2">Recombinase RecT</fullName>
    </submittedName>
</protein>
<dbReference type="NCBIfam" id="TIGR00616">
    <property type="entry name" value="rect"/>
    <property type="match status" value="1"/>
</dbReference>
<dbReference type="AlphaFoldDB" id="A0A7Y2L7X7"/>
<sequence>MGKTVKNDELKNKLAKKAENTPAPGKTLKALLQDQSVKNRFNELLGKKSAGFISSLLNVVNSNPQLQAADPHSILSAAALAAALDLPIDPNLGFAYIVPYNVRQGDAHVLKAQFQLGYKGYIQLAMRTGAYKTINATEVYEGEIKNYNRFTGEFEFGEKESDKIIGYIAYFKLLNGFEKYLYMTVEEIERHAKRYSKSYDSKNSRWKEDFHSMALKTVLKRLLSKYGILSIEMQTSLLADQAVVRQDEEGNINYEYPDNITLDEEYYIVHDEEETQEQQSESENNEEKETTGQISIEV</sequence>
<name>A0A7Y2L7X7_9THEO</name>
<comment type="caution">
    <text evidence="2">The sequence shown here is derived from an EMBL/GenBank/DDBJ whole genome shotgun (WGS) entry which is preliminary data.</text>
</comment>
<dbReference type="EMBL" id="JABEQB010000025">
    <property type="protein sequence ID" value="NNG67322.1"/>
    <property type="molecule type" value="Genomic_DNA"/>
</dbReference>
<reference evidence="2 3" key="1">
    <citation type="submission" date="2020-04" db="EMBL/GenBank/DDBJ databases">
        <title>Draft genome sequence of Caldanaerobacter sunterraneus. strain 1523vc isolated from Griffin hot spring, Kamchatka, Russia.</title>
        <authorList>
            <person name="Toshchakov S.V."/>
            <person name="Podosokorskaya O.A."/>
            <person name="Kublanov I.V."/>
            <person name="Korzhenkov A."/>
            <person name="Patrushev M.V."/>
        </authorList>
    </citation>
    <scope>NUCLEOTIDE SEQUENCE [LARGE SCALE GENOMIC DNA]</scope>
    <source>
        <strain evidence="2 3">1523vc</strain>
    </source>
</reference>
<evidence type="ECO:0000313" key="2">
    <source>
        <dbReference type="EMBL" id="NNG67322.1"/>
    </source>
</evidence>